<keyword evidence="1 3" id="KW-0808">Transferase</keyword>
<dbReference type="Pfam" id="PF08241">
    <property type="entry name" value="Methyltransf_11"/>
    <property type="match status" value="1"/>
</dbReference>
<dbReference type="PANTHER" id="PTHR44068:SF11">
    <property type="entry name" value="GERANYL DIPHOSPHATE 2-C-METHYLTRANSFERASE"/>
    <property type="match status" value="1"/>
</dbReference>
<feature type="domain" description="Methyltransferase type 11" evidence="2">
    <location>
        <begin position="95"/>
        <end position="193"/>
    </location>
</feature>
<comment type="caution">
    <text evidence="3">The sequence shown here is derived from an EMBL/GenBank/DDBJ whole genome shotgun (WGS) entry which is preliminary data.</text>
</comment>
<name>A0A511MIR6_9NOCA</name>
<dbReference type="OrthoDB" id="9769602at2"/>
<dbReference type="GO" id="GO:0032259">
    <property type="term" value="P:methylation"/>
    <property type="evidence" value="ECO:0007669"/>
    <property type="project" value="UniProtKB-KW"/>
</dbReference>
<organism evidence="3 4">
    <name type="scientific">Nocardia ninae NBRC 108245</name>
    <dbReference type="NCBI Taxonomy" id="1210091"/>
    <lineage>
        <taxon>Bacteria</taxon>
        <taxon>Bacillati</taxon>
        <taxon>Actinomycetota</taxon>
        <taxon>Actinomycetes</taxon>
        <taxon>Mycobacteriales</taxon>
        <taxon>Nocardiaceae</taxon>
        <taxon>Nocardia</taxon>
    </lineage>
</organism>
<evidence type="ECO:0000256" key="1">
    <source>
        <dbReference type="ARBA" id="ARBA00022679"/>
    </source>
</evidence>
<keyword evidence="3" id="KW-0489">Methyltransferase</keyword>
<keyword evidence="4" id="KW-1185">Reference proteome</keyword>
<dbReference type="Proteomes" id="UP000321424">
    <property type="component" value="Unassembled WGS sequence"/>
</dbReference>
<protein>
    <submittedName>
        <fullName evidence="3">Putative methyltransferase</fullName>
    </submittedName>
</protein>
<evidence type="ECO:0000259" key="2">
    <source>
        <dbReference type="Pfam" id="PF08241"/>
    </source>
</evidence>
<dbReference type="AlphaFoldDB" id="A0A511MIR6"/>
<proteinExistence type="predicted"/>
<dbReference type="CDD" id="cd02440">
    <property type="entry name" value="AdoMet_MTases"/>
    <property type="match status" value="1"/>
</dbReference>
<evidence type="ECO:0000313" key="4">
    <source>
        <dbReference type="Proteomes" id="UP000321424"/>
    </source>
</evidence>
<dbReference type="GO" id="GO:0008757">
    <property type="term" value="F:S-adenosylmethionine-dependent methyltransferase activity"/>
    <property type="evidence" value="ECO:0007669"/>
    <property type="project" value="InterPro"/>
</dbReference>
<dbReference type="SUPFAM" id="SSF53335">
    <property type="entry name" value="S-adenosyl-L-methionine-dependent methyltransferases"/>
    <property type="match status" value="1"/>
</dbReference>
<dbReference type="InterPro" id="IPR050447">
    <property type="entry name" value="Erg6_SMT_methyltransf"/>
</dbReference>
<dbReference type="InterPro" id="IPR013216">
    <property type="entry name" value="Methyltransf_11"/>
</dbReference>
<dbReference type="InterPro" id="IPR029063">
    <property type="entry name" value="SAM-dependent_MTases_sf"/>
</dbReference>
<reference evidence="3 4" key="1">
    <citation type="submission" date="2019-07" db="EMBL/GenBank/DDBJ databases">
        <title>Whole genome shotgun sequence of Nocardia ninae NBRC 108245.</title>
        <authorList>
            <person name="Hosoyama A."/>
            <person name="Uohara A."/>
            <person name="Ohji S."/>
            <person name="Ichikawa N."/>
        </authorList>
    </citation>
    <scope>NUCLEOTIDE SEQUENCE [LARGE SCALE GENOMIC DNA]</scope>
    <source>
        <strain evidence="3 4">NBRC 108245</strain>
    </source>
</reference>
<dbReference type="EMBL" id="BJXA01000038">
    <property type="protein sequence ID" value="GEM40540.1"/>
    <property type="molecule type" value="Genomic_DNA"/>
</dbReference>
<dbReference type="Gene3D" id="3.40.50.150">
    <property type="entry name" value="Vaccinia Virus protein VP39"/>
    <property type="match status" value="1"/>
</dbReference>
<gene>
    <name evidence="3" type="ORF">NN4_50590</name>
</gene>
<dbReference type="RefSeq" id="WP_147136032.1">
    <property type="nucleotide sequence ID" value="NZ_BJXA01000038.1"/>
</dbReference>
<dbReference type="PANTHER" id="PTHR44068">
    <property type="entry name" value="ZGC:194242"/>
    <property type="match status" value="1"/>
</dbReference>
<accession>A0A511MIR6</accession>
<evidence type="ECO:0000313" key="3">
    <source>
        <dbReference type="EMBL" id="GEM40540.1"/>
    </source>
</evidence>
<sequence length="301" mass="34013">MTLTTADIPVEDFRTRSLRWAKECYEWSRVPFLPSGERVGRVYDVVGPRNLFGEDSLFINLGYWRDNPATLDEASRDLARLVAREAELGPGDIQLDVGFGYGDQDFLWAQEFEPEQIIGVNIAVEQIEIATRRAAELGLAHRIRYQYGSAVDLPCADESCTKVTALESAFHFPSYPKFFAEAHRVLRPGGKLVTADIVPRTTPTTRTLLRLTDRPSPLPKTNVFDIHHYRRALTAAGFSNIRAYSIRRHVYTPLAAYLTKRLRDPDMRRVNPALRLAFSHPALALWGPWADYIIAVGTKAP</sequence>